<dbReference type="PANTHER" id="PTHR34967:SF1">
    <property type="entry name" value="OS02G0257200 PROTEIN"/>
    <property type="match status" value="1"/>
</dbReference>
<sequence length="132" mass="14737">MLLAGPLLWVIGSIHNSCQIYERADSHVQILQQCVHIPFLVGSLLFLVSAVLNFIDQSGSSHSGLKLLGRRWVWLGISGAICLFLGGLMNVVKVFNFIRSMESASRNYEAEHKTGFLKPEKDISLLLLKKKE</sequence>
<feature type="transmembrane region" description="Helical" evidence="1">
    <location>
        <begin position="72"/>
        <end position="92"/>
    </location>
</feature>
<protein>
    <submittedName>
        <fullName evidence="2">Uncharacterized protein</fullName>
    </submittedName>
</protein>
<reference evidence="2 3" key="1">
    <citation type="submission" date="2024-04" db="EMBL/GenBank/DDBJ databases">
        <title>Genome assembly C_amara_ONT_v2.</title>
        <authorList>
            <person name="Yant L."/>
            <person name="Moore C."/>
            <person name="Slenker M."/>
        </authorList>
    </citation>
    <scope>NUCLEOTIDE SEQUENCE [LARGE SCALE GENOMIC DNA]</scope>
    <source>
        <tissue evidence="2">Leaf</tissue>
    </source>
</reference>
<evidence type="ECO:0000256" key="1">
    <source>
        <dbReference type="SAM" id="Phobius"/>
    </source>
</evidence>
<evidence type="ECO:0000313" key="3">
    <source>
        <dbReference type="Proteomes" id="UP001558713"/>
    </source>
</evidence>
<dbReference type="PANTHER" id="PTHR34967">
    <property type="entry name" value="OS02G0257200 PROTEIN"/>
    <property type="match status" value="1"/>
</dbReference>
<name>A0ABD1CA73_CARAN</name>
<accession>A0ABD1CA73</accession>
<dbReference type="AlphaFoldDB" id="A0ABD1CA73"/>
<evidence type="ECO:0000313" key="2">
    <source>
        <dbReference type="EMBL" id="KAL1226164.1"/>
    </source>
</evidence>
<keyword evidence="1" id="KW-0812">Transmembrane</keyword>
<keyword evidence="1" id="KW-1133">Transmembrane helix</keyword>
<dbReference type="Proteomes" id="UP001558713">
    <property type="component" value="Unassembled WGS sequence"/>
</dbReference>
<proteinExistence type="predicted"/>
<organism evidence="2 3">
    <name type="scientific">Cardamine amara subsp. amara</name>
    <dbReference type="NCBI Taxonomy" id="228776"/>
    <lineage>
        <taxon>Eukaryota</taxon>
        <taxon>Viridiplantae</taxon>
        <taxon>Streptophyta</taxon>
        <taxon>Embryophyta</taxon>
        <taxon>Tracheophyta</taxon>
        <taxon>Spermatophyta</taxon>
        <taxon>Magnoliopsida</taxon>
        <taxon>eudicotyledons</taxon>
        <taxon>Gunneridae</taxon>
        <taxon>Pentapetalae</taxon>
        <taxon>rosids</taxon>
        <taxon>malvids</taxon>
        <taxon>Brassicales</taxon>
        <taxon>Brassicaceae</taxon>
        <taxon>Cardamineae</taxon>
        <taxon>Cardamine</taxon>
    </lineage>
</organism>
<comment type="caution">
    <text evidence="2">The sequence shown here is derived from an EMBL/GenBank/DDBJ whole genome shotgun (WGS) entry which is preliminary data.</text>
</comment>
<feature type="transmembrane region" description="Helical" evidence="1">
    <location>
        <begin position="30"/>
        <end position="52"/>
    </location>
</feature>
<gene>
    <name evidence="2" type="ORF">V5N11_010011</name>
</gene>
<dbReference type="EMBL" id="JBANAX010000008">
    <property type="protein sequence ID" value="KAL1226164.1"/>
    <property type="molecule type" value="Genomic_DNA"/>
</dbReference>
<keyword evidence="1" id="KW-0472">Membrane</keyword>
<keyword evidence="3" id="KW-1185">Reference proteome</keyword>